<protein>
    <submittedName>
        <fullName evidence="1">Uncharacterized protein</fullName>
    </submittedName>
</protein>
<reference evidence="2" key="1">
    <citation type="journal article" date="2019" name="Int. J. Syst. Evol. Microbiol.">
        <title>The Global Catalogue of Microorganisms (GCM) 10K type strain sequencing project: providing services to taxonomists for standard genome sequencing and annotation.</title>
        <authorList>
            <consortium name="The Broad Institute Genomics Platform"/>
            <consortium name="The Broad Institute Genome Sequencing Center for Infectious Disease"/>
            <person name="Wu L."/>
            <person name="Ma J."/>
        </authorList>
    </citation>
    <scope>NUCLEOTIDE SEQUENCE [LARGE SCALE GENOMIC DNA]</scope>
    <source>
        <strain evidence="2">JCM 3175</strain>
    </source>
</reference>
<gene>
    <name evidence="1" type="ORF">GCM10023176_57030</name>
</gene>
<name>A0ABP8T0Y7_9ACTN</name>
<organism evidence="1 2">
    <name type="scientific">Micromonospora coerulea</name>
    <dbReference type="NCBI Taxonomy" id="47856"/>
    <lineage>
        <taxon>Bacteria</taxon>
        <taxon>Bacillati</taxon>
        <taxon>Actinomycetota</taxon>
        <taxon>Actinomycetes</taxon>
        <taxon>Micromonosporales</taxon>
        <taxon>Micromonosporaceae</taxon>
        <taxon>Micromonospora</taxon>
    </lineage>
</organism>
<accession>A0ABP8T0Y7</accession>
<evidence type="ECO:0000313" key="1">
    <source>
        <dbReference type="EMBL" id="GAA4579405.1"/>
    </source>
</evidence>
<dbReference type="EMBL" id="BAABGU010000048">
    <property type="protein sequence ID" value="GAA4579405.1"/>
    <property type="molecule type" value="Genomic_DNA"/>
</dbReference>
<dbReference type="Proteomes" id="UP001500307">
    <property type="component" value="Unassembled WGS sequence"/>
</dbReference>
<comment type="caution">
    <text evidence="1">The sequence shown here is derived from an EMBL/GenBank/DDBJ whole genome shotgun (WGS) entry which is preliminary data.</text>
</comment>
<sequence length="107" mass="12107">MRESEETRHLTRDATPNRARTRGWHWPRRWFRGSEYGRGAGGRLGVLSRHLRNLVDGKRLPASAASGTIGYRSEGAAMRLRIGIVVLLSTLVVPSPVQHPPRRRTCR</sequence>
<evidence type="ECO:0000313" key="2">
    <source>
        <dbReference type="Proteomes" id="UP001500307"/>
    </source>
</evidence>
<proteinExistence type="predicted"/>
<keyword evidence="2" id="KW-1185">Reference proteome</keyword>